<dbReference type="InterPro" id="IPR052608">
    <property type="entry name" value="U-box_domain_protein"/>
</dbReference>
<evidence type="ECO:0000256" key="2">
    <source>
        <dbReference type="ARBA" id="ARBA00004906"/>
    </source>
</evidence>
<dbReference type="Pfam" id="PF23628">
    <property type="entry name" value="ARM_LIN_C"/>
    <property type="match status" value="1"/>
</dbReference>
<dbReference type="Gene3D" id="1.25.10.10">
    <property type="entry name" value="Leucine-rich Repeat Variant"/>
    <property type="match status" value="3"/>
</dbReference>
<dbReference type="GO" id="GO:0061630">
    <property type="term" value="F:ubiquitin protein ligase activity"/>
    <property type="evidence" value="ECO:0007669"/>
    <property type="project" value="UniProtKB-EC"/>
</dbReference>
<dbReference type="PROSITE" id="PS51698">
    <property type="entry name" value="U_BOX"/>
    <property type="match status" value="1"/>
</dbReference>
<dbReference type="SUPFAM" id="SSF48371">
    <property type="entry name" value="ARM repeat"/>
    <property type="match status" value="2"/>
</dbReference>
<dbReference type="STRING" id="981085.W9QZ20"/>
<dbReference type="InterPro" id="IPR013083">
    <property type="entry name" value="Znf_RING/FYVE/PHD"/>
</dbReference>
<dbReference type="eggNOG" id="KOG0167">
    <property type="taxonomic scope" value="Eukaryota"/>
</dbReference>
<dbReference type="EMBL" id="KE343883">
    <property type="protein sequence ID" value="EXB44919.1"/>
    <property type="molecule type" value="Genomic_DNA"/>
</dbReference>
<evidence type="ECO:0000256" key="4">
    <source>
        <dbReference type="ARBA" id="ARBA00022679"/>
    </source>
</evidence>
<comment type="pathway">
    <text evidence="2">Protein modification; protein ubiquitination.</text>
</comment>
<keyword evidence="5" id="KW-0677">Repeat</keyword>
<dbReference type="Pfam" id="PF04564">
    <property type="entry name" value="U-box"/>
    <property type="match status" value="1"/>
</dbReference>
<proteinExistence type="predicted"/>
<accession>W9QZ20</accession>
<feature type="domain" description="U-box" evidence="6">
    <location>
        <begin position="295"/>
        <end position="373"/>
    </location>
</feature>
<keyword evidence="8" id="KW-1185">Reference proteome</keyword>
<organism evidence="7 8">
    <name type="scientific">Morus notabilis</name>
    <dbReference type="NCBI Taxonomy" id="981085"/>
    <lineage>
        <taxon>Eukaryota</taxon>
        <taxon>Viridiplantae</taxon>
        <taxon>Streptophyta</taxon>
        <taxon>Embryophyta</taxon>
        <taxon>Tracheophyta</taxon>
        <taxon>Spermatophyta</taxon>
        <taxon>Magnoliopsida</taxon>
        <taxon>eudicotyledons</taxon>
        <taxon>Gunneridae</taxon>
        <taxon>Pentapetalae</taxon>
        <taxon>rosids</taxon>
        <taxon>fabids</taxon>
        <taxon>Rosales</taxon>
        <taxon>Moraceae</taxon>
        <taxon>Moreae</taxon>
        <taxon>Morus</taxon>
    </lineage>
</organism>
<protein>
    <recommendedName>
        <fullName evidence="3">RING-type E3 ubiquitin transferase</fullName>
        <ecNumber evidence="3">2.3.2.27</ecNumber>
    </recommendedName>
</protein>
<dbReference type="InterPro" id="IPR016024">
    <property type="entry name" value="ARM-type_fold"/>
</dbReference>
<dbReference type="PANTHER" id="PTHR45958">
    <property type="entry name" value="RING-TYPE E3 UBIQUITIN TRANSFERASE"/>
    <property type="match status" value="1"/>
</dbReference>
<evidence type="ECO:0000313" key="8">
    <source>
        <dbReference type="Proteomes" id="UP000030645"/>
    </source>
</evidence>
<dbReference type="EC" id="2.3.2.27" evidence="3"/>
<keyword evidence="4" id="KW-0808">Transferase</keyword>
<evidence type="ECO:0000256" key="3">
    <source>
        <dbReference type="ARBA" id="ARBA00012483"/>
    </source>
</evidence>
<dbReference type="SUPFAM" id="SSF109604">
    <property type="entry name" value="HD-domain/PDEase-like"/>
    <property type="match status" value="1"/>
</dbReference>
<name>W9QZ20_9ROSA</name>
<dbReference type="eggNOG" id="KOG1157">
    <property type="taxonomic scope" value="Eukaryota"/>
</dbReference>
<gene>
    <name evidence="7" type="ORF">L484_026506</name>
</gene>
<dbReference type="InterPro" id="IPR045210">
    <property type="entry name" value="RING-Ubox_PUB"/>
</dbReference>
<dbReference type="SMART" id="SM00185">
    <property type="entry name" value="ARM"/>
    <property type="match status" value="5"/>
</dbReference>
<evidence type="ECO:0000259" key="6">
    <source>
        <dbReference type="PROSITE" id="PS51698"/>
    </source>
</evidence>
<dbReference type="Gene3D" id="1.10.3210.10">
    <property type="entry name" value="Hypothetical protein af1432"/>
    <property type="match status" value="1"/>
</dbReference>
<dbReference type="InterPro" id="IPR000225">
    <property type="entry name" value="Armadillo"/>
</dbReference>
<comment type="catalytic activity">
    <reaction evidence="1">
        <text>S-ubiquitinyl-[E2 ubiquitin-conjugating enzyme]-L-cysteine + [acceptor protein]-L-lysine = [E2 ubiquitin-conjugating enzyme]-L-cysteine + N(6)-ubiquitinyl-[acceptor protein]-L-lysine.</text>
        <dbReference type="EC" id="2.3.2.27"/>
    </reaction>
</comment>
<reference evidence="8" key="1">
    <citation type="submission" date="2013-01" db="EMBL/GenBank/DDBJ databases">
        <title>Draft Genome Sequence of a Mulberry Tree, Morus notabilis C.K. Schneid.</title>
        <authorList>
            <person name="He N."/>
            <person name="Zhao S."/>
        </authorList>
    </citation>
    <scope>NUCLEOTIDE SEQUENCE</scope>
</reference>
<dbReference type="SUPFAM" id="SSF57850">
    <property type="entry name" value="RING/U-box"/>
    <property type="match status" value="1"/>
</dbReference>
<dbReference type="PANTHER" id="PTHR45958:SF4">
    <property type="entry name" value="U-BOX DOMAIN-CONTAINING PROTEIN 42-RELATED"/>
    <property type="match status" value="1"/>
</dbReference>
<dbReference type="Gene3D" id="3.30.40.10">
    <property type="entry name" value="Zinc/RING finger domain, C3HC4 (zinc finger)"/>
    <property type="match status" value="1"/>
</dbReference>
<dbReference type="SMART" id="SM00504">
    <property type="entry name" value="Ubox"/>
    <property type="match status" value="1"/>
</dbReference>
<dbReference type="InterPro" id="IPR011989">
    <property type="entry name" value="ARM-like"/>
</dbReference>
<evidence type="ECO:0000256" key="1">
    <source>
        <dbReference type="ARBA" id="ARBA00000900"/>
    </source>
</evidence>
<evidence type="ECO:0000313" key="7">
    <source>
        <dbReference type="EMBL" id="EXB44919.1"/>
    </source>
</evidence>
<dbReference type="InterPro" id="IPR055566">
    <property type="entry name" value="ARM_LIN"/>
</dbReference>
<dbReference type="AlphaFoldDB" id="W9QZ20"/>
<dbReference type="GO" id="GO:0016567">
    <property type="term" value="P:protein ubiquitination"/>
    <property type="evidence" value="ECO:0007669"/>
    <property type="project" value="UniProtKB-UniPathway"/>
</dbReference>
<dbReference type="InterPro" id="IPR003613">
    <property type="entry name" value="Ubox_domain"/>
</dbReference>
<dbReference type="UniPathway" id="UPA00143"/>
<evidence type="ECO:0000256" key="5">
    <source>
        <dbReference type="ARBA" id="ARBA00022737"/>
    </source>
</evidence>
<dbReference type="Proteomes" id="UP000030645">
    <property type="component" value="Unassembled WGS sequence"/>
</dbReference>
<sequence length="1085" mass="120480">MLVRVRSTPAIEVWRTLSPFSRSDRTVVLAFEAHDGQKRCSGEPFIIHPVEVARILGELIKEDTTLITSLVDLLLVAISEIIESVTYIEGEQENFIEIGCYFYRVSIAIMELQSTENSPPNAMEIVRSLSQSVDLAKDLVQGLQKGNKPVSGPELESIISQLEEVIRSMGQHLSSIPSSAFKEEIYAEVAIQSLSNEMKNSHFEVKATQLGNSDAQMLSPDRQPIEVTTTLEEKDLYSINVEVSTDNPYFLDPKNSLPKSKSDSSQVKLGNMNRSLAILPQVTHYMEPLYGTVEPLYGTFCCPLTKKIMDDPVTIESGLTYERKAIGEWFEMFKDSEEIFCPSSGKKLVSRVYNSNIALKSTIEEWKKRNEVATIKVARAALSLASSDNMVFEAIKEVHGICERNPYNKVEVCSVGMLPLLVKTLEYKNQDVRCAVLELLTKLAEDDNESKEMIAEKLDFSVLIRMLSSNYQPVRHASLLLLLELSRSHSLCDKIGLVPGAILMLITIKYKPSVDAFAAGKAGETLTNLETSPNNIKCMAENGLLEPLLYNIEQGCEEMKTEMASYLGDIVLGHDSRTYVAERASPSLIKMVRTGNALSRRAAFKALAQISLYQPNAEVLTEAGIIQIMVEEMFSRSIYDELVNSKIEAAAILANILESGLELENLQASSNGHTMTSDYCVHGIIYMLKNSAPDELNINLLRILLCLTKTPKSMATIISVVKESEASYILIELINNPREELGIAAIKLLIMLSPQIGHTLAEKLCKIRGQPESLIQSPREVKRISEKQAISAKFIAKLPQQHLTLNLALLSKNTVPTILQTINQIQKIGTRSSRHTSSYLEGLVGILVRFTTTLFDPQILFLARSHNFTAVFTELLVKTSSDEVQRLSAIGLENLSSESINLSKPPEVKKTKLLRMFSAPKFLSPGSSRRKKTAVCPVHGGACSSENTFCLVDAKAVERLLACLDHENPEVVEAVLSAICTLLDDKVDVEKSVSILNGVDALQHVLNVVKEHTQEGLRQKSFWMIEKFLMKGGDKSISDISKDRLLPSTLVSAFHHGNGNTRQMAEKILRHLNKMPTSTTSYYTM</sequence>
<dbReference type="Pfam" id="PF00514">
    <property type="entry name" value="Arm"/>
    <property type="match status" value="1"/>
</dbReference>
<dbReference type="CDD" id="cd16664">
    <property type="entry name" value="RING-Ubox_PUB"/>
    <property type="match status" value="1"/>
</dbReference>